<feature type="repeat" description="TPR" evidence="1">
    <location>
        <begin position="986"/>
        <end position="1019"/>
    </location>
</feature>
<feature type="repeat" description="TPR" evidence="1">
    <location>
        <begin position="229"/>
        <end position="262"/>
    </location>
</feature>
<gene>
    <name evidence="3" type="ORF">BZA70DRAFT_252600</name>
</gene>
<dbReference type="InterPro" id="IPR019734">
    <property type="entry name" value="TPR_rpt"/>
</dbReference>
<dbReference type="SUPFAM" id="SSF48452">
    <property type="entry name" value="TPR-like"/>
    <property type="match status" value="3"/>
</dbReference>
<keyword evidence="4" id="KW-1185">Reference proteome</keyword>
<name>A0ABR1FAZ0_9ASCO</name>
<dbReference type="RefSeq" id="XP_064770052.1">
    <property type="nucleotide sequence ID" value="XM_064910724.1"/>
</dbReference>
<feature type="compositionally biased region" description="Acidic residues" evidence="2">
    <location>
        <begin position="58"/>
        <end position="73"/>
    </location>
</feature>
<dbReference type="SMART" id="SM00028">
    <property type="entry name" value="TPR"/>
    <property type="match status" value="9"/>
</dbReference>
<dbReference type="GeneID" id="90036236"/>
<feature type="region of interest" description="Disordered" evidence="2">
    <location>
        <begin position="557"/>
        <end position="633"/>
    </location>
</feature>
<dbReference type="PROSITE" id="PS50005">
    <property type="entry name" value="TPR"/>
    <property type="match status" value="2"/>
</dbReference>
<evidence type="ECO:0000313" key="3">
    <source>
        <dbReference type="EMBL" id="KAK7207019.1"/>
    </source>
</evidence>
<keyword evidence="1" id="KW-0802">TPR repeat</keyword>
<reference evidence="3 4" key="1">
    <citation type="submission" date="2024-03" db="EMBL/GenBank/DDBJ databases">
        <title>Genome-scale model development and genomic sequencing of the oleaginous clade Lipomyces.</title>
        <authorList>
            <consortium name="Lawrence Berkeley National Laboratory"/>
            <person name="Czajka J.J."/>
            <person name="Han Y."/>
            <person name="Kim J."/>
            <person name="Mondo S.J."/>
            <person name="Hofstad B.A."/>
            <person name="Robles A."/>
            <person name="Haridas S."/>
            <person name="Riley R."/>
            <person name="LaButti K."/>
            <person name="Pangilinan J."/>
            <person name="Andreopoulos W."/>
            <person name="Lipzen A."/>
            <person name="Yan J."/>
            <person name="Wang M."/>
            <person name="Ng V."/>
            <person name="Grigoriev I.V."/>
            <person name="Spatafora J.W."/>
            <person name="Magnuson J.K."/>
            <person name="Baker S.E."/>
            <person name="Pomraning K.R."/>
        </authorList>
    </citation>
    <scope>NUCLEOTIDE SEQUENCE [LARGE SCALE GENOMIC DNA]</scope>
    <source>
        <strain evidence="3 4">Phaff 52-87</strain>
    </source>
</reference>
<dbReference type="PANTHER" id="PTHR23082:SF0">
    <property type="entry name" value="GENERAL TRANSCRIPTION FACTOR 3C POLYPEPTIDE 3"/>
    <property type="match status" value="1"/>
</dbReference>
<accession>A0ABR1FAZ0</accession>
<dbReference type="PANTHER" id="PTHR23082">
    <property type="entry name" value="TRANSCRIPTION INITIATION FACTOR IIIC TFIIIC , POLYPEPTIDE 3-RELATED"/>
    <property type="match status" value="1"/>
</dbReference>
<dbReference type="Pfam" id="PF14559">
    <property type="entry name" value="TPR_19"/>
    <property type="match status" value="1"/>
</dbReference>
<evidence type="ECO:0000256" key="1">
    <source>
        <dbReference type="PROSITE-ProRule" id="PRU00339"/>
    </source>
</evidence>
<dbReference type="Proteomes" id="UP001498771">
    <property type="component" value="Unassembled WGS sequence"/>
</dbReference>
<feature type="region of interest" description="Disordered" evidence="2">
    <location>
        <begin position="295"/>
        <end position="317"/>
    </location>
</feature>
<evidence type="ECO:0000313" key="4">
    <source>
        <dbReference type="Proteomes" id="UP001498771"/>
    </source>
</evidence>
<feature type="compositionally biased region" description="Basic residues" evidence="2">
    <location>
        <begin position="610"/>
        <end position="623"/>
    </location>
</feature>
<dbReference type="EMBL" id="JBBJBU010000001">
    <property type="protein sequence ID" value="KAK7207019.1"/>
    <property type="molecule type" value="Genomic_DNA"/>
</dbReference>
<comment type="caution">
    <text evidence="3">The sequence shown here is derived from an EMBL/GenBank/DDBJ whole genome shotgun (WGS) entry which is preliminary data.</text>
</comment>
<dbReference type="Gene3D" id="1.25.40.10">
    <property type="entry name" value="Tetratricopeptide repeat domain"/>
    <property type="match status" value="3"/>
</dbReference>
<evidence type="ECO:0000256" key="2">
    <source>
        <dbReference type="SAM" id="MobiDB-lite"/>
    </source>
</evidence>
<feature type="region of interest" description="Disordered" evidence="2">
    <location>
        <begin position="1"/>
        <end position="118"/>
    </location>
</feature>
<feature type="compositionally biased region" description="Low complexity" evidence="2">
    <location>
        <begin position="84"/>
        <end position="103"/>
    </location>
</feature>
<feature type="compositionally biased region" description="Acidic residues" evidence="2">
    <location>
        <begin position="21"/>
        <end position="47"/>
    </location>
</feature>
<sequence length="1063" mass="119897">MFYDADDPETQRMRELIAADYSDDNDEQDDYIDSDLVDDDVLDDEDGGGGSGRVQRDDDGEEMDVDQAVDESVYDPMLLDDSARATSSRAATRGGGAHSSSGRLGKKKKKKKCVPGAAREHEPSGEVKILLGQANQAYAADQLDEAERILAEVIRIDNHVYPAWKTLGEIHKQRGDIPKCLLAWISAGHLRLKDSELWSICGKLSFQIGQVDQALYCYNRAILGNSQDIEAIFERGLVFKEMGSYGRALEAFKKLHDMLPDDLTIIRELASVYVLQKNISAAALLYEQVLHKVRTPPSGSSRPLPPPPPPVLGDDDLQDSRSQQLRFGWSELNILAELYGAQNEWLKAIKFVKSTARWLLLRADETFWDDVPDDNDDEYDADLAQHHRYFPPLKINDAEALRAYTLPLDLRAKLAIYRLKLGNLETALKHVKFVLAEAEKEPEIGMDGRPSLRFADLFLDVADALAEAEKYEQALALYAPLGEIDEYAAPQLIMSMGKCLHGLEDFDQAEAAYRTVIEGDSANLDARIALAEVYEATGKRREALELVNEVMRIRKESERERSSVQVSDHTQQQQQQPTRDNNDGEDGSTEQKRDVVPSFIPNTEGGRAGRPGRRPKPNSKPKSTRSEKMAAEESAAVVVQSKVKRLRQYRDGLATGNPVAIAEWLQAASELVDMFTNVKAFFSGDKHKVFKGFFVTTKKRAGKQTITDKLKGMVSRLQESLQDERVIDEEEDEDEDDKVEQATEFRDLPFDEWFDIFMQYALMLTWHEEVEDAYAVLRRAKEANVFLQDKRKMRVLNLVHLSCSLHVGDYRTAGDTIRTMIASQEKLFDPNMYRLFLCCAPGGRDALEAFNSTGFQKYMLRQVKGLDSVLQGKVISGSINVTHGQVSECSEDRQGPILFNLYGQLLASSRSYVPSLGYYMRAYAITPQEPMVLFSIGLSHLHRAMQRQSSNRHLHIVQGLSYLIDYHRTRPLTTAQRAHLAWAEQQEVNYNLGRAFQMLGLPSLAIKYYERVLQIAPPLVSDEGRENSAFDLRIDAAYNLQLLYTLSGNAKYAKMIVDEYLVI</sequence>
<proteinExistence type="predicted"/>
<dbReference type="InterPro" id="IPR011990">
    <property type="entry name" value="TPR-like_helical_dom_sf"/>
</dbReference>
<protein>
    <submittedName>
        <fullName evidence="3">Uncharacterized protein</fullName>
    </submittedName>
</protein>
<dbReference type="InterPro" id="IPR039340">
    <property type="entry name" value="Tfc4/TFIIIC-102/Sfc4"/>
</dbReference>
<feature type="compositionally biased region" description="Basic residues" evidence="2">
    <location>
        <begin position="104"/>
        <end position="113"/>
    </location>
</feature>
<dbReference type="Pfam" id="PF13181">
    <property type="entry name" value="TPR_8"/>
    <property type="match status" value="1"/>
</dbReference>
<organism evidence="3 4">
    <name type="scientific">Myxozyma melibiosi</name>
    <dbReference type="NCBI Taxonomy" id="54550"/>
    <lineage>
        <taxon>Eukaryota</taxon>
        <taxon>Fungi</taxon>
        <taxon>Dikarya</taxon>
        <taxon>Ascomycota</taxon>
        <taxon>Saccharomycotina</taxon>
        <taxon>Lipomycetes</taxon>
        <taxon>Lipomycetales</taxon>
        <taxon>Lipomycetaceae</taxon>
        <taxon>Myxozyma</taxon>
    </lineage>
</organism>